<comment type="caution">
    <text evidence="2">The sequence shown here is derived from an EMBL/GenBank/DDBJ whole genome shotgun (WGS) entry which is preliminary data.</text>
</comment>
<evidence type="ECO:0000256" key="1">
    <source>
        <dbReference type="SAM" id="Coils"/>
    </source>
</evidence>
<accession>A0A397VB02</accession>
<dbReference type="AlphaFoldDB" id="A0A397VB02"/>
<protein>
    <submittedName>
        <fullName evidence="2">Uncharacterized protein</fullName>
    </submittedName>
</protein>
<evidence type="ECO:0000313" key="2">
    <source>
        <dbReference type="EMBL" id="RIB18487.1"/>
    </source>
</evidence>
<keyword evidence="1" id="KW-0175">Coiled coil</keyword>
<reference evidence="2 3" key="1">
    <citation type="submission" date="2018-06" db="EMBL/GenBank/DDBJ databases">
        <title>Comparative genomics reveals the genomic features of Rhizophagus irregularis, R. cerebriforme, R. diaphanum and Gigaspora rosea, and their symbiotic lifestyle signature.</title>
        <authorList>
            <person name="Morin E."/>
            <person name="San Clemente H."/>
            <person name="Chen E.C.H."/>
            <person name="De La Providencia I."/>
            <person name="Hainaut M."/>
            <person name="Kuo A."/>
            <person name="Kohler A."/>
            <person name="Murat C."/>
            <person name="Tang N."/>
            <person name="Roy S."/>
            <person name="Loubradou J."/>
            <person name="Henrissat B."/>
            <person name="Grigoriev I.V."/>
            <person name="Corradi N."/>
            <person name="Roux C."/>
            <person name="Martin F.M."/>
        </authorList>
    </citation>
    <scope>NUCLEOTIDE SEQUENCE [LARGE SCALE GENOMIC DNA]</scope>
    <source>
        <strain evidence="2 3">DAOM 194757</strain>
    </source>
</reference>
<keyword evidence="3" id="KW-1185">Reference proteome</keyword>
<evidence type="ECO:0000313" key="3">
    <source>
        <dbReference type="Proteomes" id="UP000266673"/>
    </source>
</evidence>
<proteinExistence type="predicted"/>
<dbReference type="Proteomes" id="UP000266673">
    <property type="component" value="Unassembled WGS sequence"/>
</dbReference>
<feature type="coiled-coil region" evidence="1">
    <location>
        <begin position="289"/>
        <end position="316"/>
    </location>
</feature>
<dbReference type="OrthoDB" id="2442528at2759"/>
<name>A0A397VB02_9GLOM</name>
<sequence length="347" mass="39781">MSEKLIKSDDSKRPSKQLLNVFAQPHFRTKTNITRLSFKDFQKKVPSSNLQSSIDLSPKLTFLKDNNNSSSNSTQEISTNDESITLPEKLNSICSSQPDEESGSIHTKNLQILQTDVDINNYNVESHIIQNSQDVDPSLNNDQNYSSESLSCQLNQSDISSKAFSMNECVPINAPTSSSIKNMRNKVNVDAENEGDDLSIIIEVAHKWKNEVSRKDSLIKELHDEIHGLKKTIGQRDYSLSLYIERISIVEALIKRQQSYTDHNRERIDKMKSRYYLYRNSLSNMLKCVEEIRDEKSRIETEIESLKCEFNKLATRHKSISESHASNFQSRITISNQSNYRSKHSSH</sequence>
<dbReference type="EMBL" id="QKWP01000536">
    <property type="protein sequence ID" value="RIB18487.1"/>
    <property type="molecule type" value="Genomic_DNA"/>
</dbReference>
<gene>
    <name evidence="2" type="ORF">C2G38_1345337</name>
</gene>
<organism evidence="2 3">
    <name type="scientific">Gigaspora rosea</name>
    <dbReference type="NCBI Taxonomy" id="44941"/>
    <lineage>
        <taxon>Eukaryota</taxon>
        <taxon>Fungi</taxon>
        <taxon>Fungi incertae sedis</taxon>
        <taxon>Mucoromycota</taxon>
        <taxon>Glomeromycotina</taxon>
        <taxon>Glomeromycetes</taxon>
        <taxon>Diversisporales</taxon>
        <taxon>Gigasporaceae</taxon>
        <taxon>Gigaspora</taxon>
    </lineage>
</organism>